<dbReference type="GO" id="GO:0051301">
    <property type="term" value="P:cell division"/>
    <property type="evidence" value="ECO:0007669"/>
    <property type="project" value="UniProtKB-KW"/>
</dbReference>
<keyword evidence="6" id="KW-0573">Peptidoglycan synthesis</keyword>
<name>A0A926N7N8_9BACL</name>
<dbReference type="Gene3D" id="3.90.190.20">
    <property type="entry name" value="Mur ligase, C-terminal domain"/>
    <property type="match status" value="1"/>
</dbReference>
<keyword evidence="2 6" id="KW-0132">Cell division</keyword>
<dbReference type="GO" id="GO:0008360">
    <property type="term" value="P:regulation of cell shape"/>
    <property type="evidence" value="ECO:0007669"/>
    <property type="project" value="UniProtKB-KW"/>
</dbReference>
<comment type="function">
    <text evidence="6">Involved in cell wall formation. Catalyzes the final step in the synthesis of UDP-N-acetylmuramoyl-pentapeptide, the precursor of murein.</text>
</comment>
<keyword evidence="5 6" id="KW-0131">Cell cycle</keyword>
<dbReference type="InterPro" id="IPR036615">
    <property type="entry name" value="Mur_ligase_C_dom_sf"/>
</dbReference>
<evidence type="ECO:0000313" key="10">
    <source>
        <dbReference type="Proteomes" id="UP000661691"/>
    </source>
</evidence>
<dbReference type="EC" id="6.3.2.10" evidence="6"/>
<keyword evidence="6" id="KW-0961">Cell wall biogenesis/degradation</keyword>
<dbReference type="InterPro" id="IPR005863">
    <property type="entry name" value="UDP-N-AcMur_synth"/>
</dbReference>
<protein>
    <recommendedName>
        <fullName evidence="6">UDP-N-acetylmuramoyl-tripeptide--D-alanyl-D-alanine ligase</fullName>
        <ecNumber evidence="6">6.3.2.10</ecNumber>
    </recommendedName>
</protein>
<comment type="pathway">
    <text evidence="6">Cell wall biogenesis; peptidoglycan biosynthesis.</text>
</comment>
<dbReference type="RefSeq" id="WP_191141625.1">
    <property type="nucleotide sequence ID" value="NZ_JACXAH010000005.1"/>
</dbReference>
<dbReference type="PANTHER" id="PTHR43024:SF1">
    <property type="entry name" value="UDP-N-ACETYLMURAMOYL-TRIPEPTIDE--D-ALANYL-D-ALANINE LIGASE"/>
    <property type="match status" value="1"/>
</dbReference>
<dbReference type="Gene3D" id="3.40.1190.10">
    <property type="entry name" value="Mur-like, catalytic domain"/>
    <property type="match status" value="1"/>
</dbReference>
<evidence type="ECO:0000256" key="6">
    <source>
        <dbReference type="RuleBase" id="RU004136"/>
    </source>
</evidence>
<keyword evidence="6" id="KW-0133">Cell shape</keyword>
<dbReference type="InterPro" id="IPR051046">
    <property type="entry name" value="MurCDEF_CellWall_CoF430Synth"/>
</dbReference>
<evidence type="ECO:0000259" key="8">
    <source>
        <dbReference type="Pfam" id="PF08245"/>
    </source>
</evidence>
<dbReference type="SUPFAM" id="SSF53623">
    <property type="entry name" value="MurD-like peptide ligases, catalytic domain"/>
    <property type="match status" value="1"/>
</dbReference>
<comment type="caution">
    <text evidence="9">The sequence shown here is derived from an EMBL/GenBank/DDBJ whole genome shotgun (WGS) entry which is preliminary data.</text>
</comment>
<evidence type="ECO:0000256" key="4">
    <source>
        <dbReference type="ARBA" id="ARBA00022840"/>
    </source>
</evidence>
<dbReference type="InterPro" id="IPR036565">
    <property type="entry name" value="Mur-like_cat_sf"/>
</dbReference>
<dbReference type="GO" id="GO:0005524">
    <property type="term" value="F:ATP binding"/>
    <property type="evidence" value="ECO:0007669"/>
    <property type="project" value="UniProtKB-KW"/>
</dbReference>
<keyword evidence="1 9" id="KW-0436">Ligase</keyword>
<evidence type="ECO:0000313" key="9">
    <source>
        <dbReference type="EMBL" id="MBD1371571.1"/>
    </source>
</evidence>
<feature type="domain" description="Mur ligase central" evidence="8">
    <location>
        <begin position="111"/>
        <end position="295"/>
    </location>
</feature>
<dbReference type="GO" id="GO:0005737">
    <property type="term" value="C:cytoplasm"/>
    <property type="evidence" value="ECO:0007669"/>
    <property type="project" value="UniProtKB-SubCell"/>
</dbReference>
<evidence type="ECO:0000256" key="3">
    <source>
        <dbReference type="ARBA" id="ARBA00022741"/>
    </source>
</evidence>
<keyword evidence="10" id="KW-1185">Reference proteome</keyword>
<dbReference type="AlphaFoldDB" id="A0A926N7N8"/>
<sequence>MYPINLGKLTYVVGGKLVRGNPHQTIHGATYLGTREIKPGTVLFAPTKYMGKGFTFSILRTRSSSGVITTKTYANSIPKHHPLIIVPHAEMALWRLAYYQRALSKAIFIGITGSSGKTTTKEMLASILMKKYYTYKSYSNSNVAGYTPFHMCRLHQKIQVAVLEMGMSNLGNIAKQCQCAKPNIGIVTNVAEAHCGSLRDSIHNVARAKQELIDGLTPGGLLVLNADDPGSKNLNIARYQGKILRVSTQSPSSFQAKQIEYTKYGMKFVCNQIPFHFNTWGKHNVSNALAAIAVARYLNVSWSAIQQGLAHYQTPNSRLQPVSGTNGHLLINDSYNANPSSMIEGLKVLKKVAQGRTAVAILGDMSELGSYSQIGHQKVGTFLGQQTKPHFLITIGRLATLIASSAIKSGMKPKSVHSFPNQHKAIRFIRRHIPRNAVLYFKASHNMYFGRIVKKLRS</sequence>
<proteinExistence type="predicted"/>
<accession>A0A926N7N8</accession>
<feature type="domain" description="Mur ligase C-terminal" evidence="7">
    <location>
        <begin position="318"/>
        <end position="444"/>
    </location>
</feature>
<keyword evidence="3" id="KW-0547">Nucleotide-binding</keyword>
<keyword evidence="4" id="KW-0067">ATP-binding</keyword>
<comment type="subcellular location">
    <subcellularLocation>
        <location evidence="6">Cytoplasm</location>
    </subcellularLocation>
</comment>
<dbReference type="GO" id="GO:0047480">
    <property type="term" value="F:UDP-N-acetylmuramoyl-tripeptide-D-alanyl-D-alanine ligase activity"/>
    <property type="evidence" value="ECO:0007669"/>
    <property type="project" value="UniProtKB-EC"/>
</dbReference>
<gene>
    <name evidence="9" type="ORF">IC620_04270</name>
</gene>
<dbReference type="Proteomes" id="UP000661691">
    <property type="component" value="Unassembled WGS sequence"/>
</dbReference>
<dbReference type="PANTHER" id="PTHR43024">
    <property type="entry name" value="UDP-N-ACETYLMURAMOYL-TRIPEPTIDE--D-ALANYL-D-ALANINE LIGASE"/>
    <property type="match status" value="1"/>
</dbReference>
<evidence type="ECO:0000256" key="1">
    <source>
        <dbReference type="ARBA" id="ARBA00022598"/>
    </source>
</evidence>
<dbReference type="InterPro" id="IPR013221">
    <property type="entry name" value="Mur_ligase_cen"/>
</dbReference>
<evidence type="ECO:0000256" key="5">
    <source>
        <dbReference type="ARBA" id="ARBA00023306"/>
    </source>
</evidence>
<dbReference type="GO" id="GO:0071555">
    <property type="term" value="P:cell wall organization"/>
    <property type="evidence" value="ECO:0007669"/>
    <property type="project" value="UniProtKB-KW"/>
</dbReference>
<dbReference type="NCBIfam" id="TIGR01143">
    <property type="entry name" value="murF"/>
    <property type="match status" value="1"/>
</dbReference>
<evidence type="ECO:0000259" key="7">
    <source>
        <dbReference type="Pfam" id="PF02875"/>
    </source>
</evidence>
<dbReference type="Pfam" id="PF08245">
    <property type="entry name" value="Mur_ligase_M"/>
    <property type="match status" value="1"/>
</dbReference>
<dbReference type="SUPFAM" id="SSF53244">
    <property type="entry name" value="MurD-like peptide ligases, peptide-binding domain"/>
    <property type="match status" value="1"/>
</dbReference>
<dbReference type="Pfam" id="PF02875">
    <property type="entry name" value="Mur_ligase_C"/>
    <property type="match status" value="1"/>
</dbReference>
<dbReference type="GO" id="GO:0009252">
    <property type="term" value="P:peptidoglycan biosynthetic process"/>
    <property type="evidence" value="ECO:0007669"/>
    <property type="project" value="UniProtKB-KW"/>
</dbReference>
<dbReference type="InterPro" id="IPR004101">
    <property type="entry name" value="Mur_ligase_C"/>
</dbReference>
<organism evidence="9 10">
    <name type="scientific">Polycladospora coralii</name>
    <dbReference type="NCBI Taxonomy" id="2771432"/>
    <lineage>
        <taxon>Bacteria</taxon>
        <taxon>Bacillati</taxon>
        <taxon>Bacillota</taxon>
        <taxon>Bacilli</taxon>
        <taxon>Bacillales</taxon>
        <taxon>Thermoactinomycetaceae</taxon>
        <taxon>Polycladospora</taxon>
    </lineage>
</organism>
<dbReference type="EMBL" id="JACXAH010000005">
    <property type="protein sequence ID" value="MBD1371571.1"/>
    <property type="molecule type" value="Genomic_DNA"/>
</dbReference>
<comment type="catalytic activity">
    <reaction evidence="6">
        <text>D-alanyl-D-alanine + UDP-N-acetyl-alpha-D-muramoyl-L-alanyl-gamma-D-glutamyl-meso-2,6-diaminopimelate + ATP = UDP-N-acetyl-alpha-D-muramoyl-L-alanyl-gamma-D-glutamyl-meso-2,6-diaminopimeloyl-D-alanyl-D-alanine + ADP + phosphate + H(+)</text>
        <dbReference type="Rhea" id="RHEA:28374"/>
        <dbReference type="ChEBI" id="CHEBI:15378"/>
        <dbReference type="ChEBI" id="CHEBI:30616"/>
        <dbReference type="ChEBI" id="CHEBI:43474"/>
        <dbReference type="ChEBI" id="CHEBI:57822"/>
        <dbReference type="ChEBI" id="CHEBI:61386"/>
        <dbReference type="ChEBI" id="CHEBI:83905"/>
        <dbReference type="ChEBI" id="CHEBI:456216"/>
        <dbReference type="EC" id="6.3.2.10"/>
    </reaction>
</comment>
<reference evidence="10" key="1">
    <citation type="submission" date="2022-10" db="EMBL/GenBank/DDBJ databases">
        <title>A novel bacterium of genus Hazenella, isolated from South China Sea.</title>
        <authorList>
            <person name="Huang H."/>
            <person name="Mo K."/>
            <person name="Hu Y."/>
        </authorList>
    </citation>
    <scope>NUCLEOTIDE SEQUENCE [LARGE SCALE GENOMIC DNA]</scope>
    <source>
        <strain evidence="10">IB182357</strain>
    </source>
</reference>
<evidence type="ECO:0000256" key="2">
    <source>
        <dbReference type="ARBA" id="ARBA00022618"/>
    </source>
</evidence>